<dbReference type="InterPro" id="IPR036812">
    <property type="entry name" value="NAD(P)_OxRdtase_dom_sf"/>
</dbReference>
<dbReference type="InterPro" id="IPR050791">
    <property type="entry name" value="Aldo-Keto_reductase"/>
</dbReference>
<dbReference type="PANTHER" id="PTHR43625">
    <property type="entry name" value="AFLATOXIN B1 ALDEHYDE REDUCTASE"/>
    <property type="match status" value="1"/>
</dbReference>
<organism evidence="4 5">
    <name type="scientific">Fraxinus pennsylvanica</name>
    <dbReference type="NCBI Taxonomy" id="56036"/>
    <lineage>
        <taxon>Eukaryota</taxon>
        <taxon>Viridiplantae</taxon>
        <taxon>Streptophyta</taxon>
        <taxon>Embryophyta</taxon>
        <taxon>Tracheophyta</taxon>
        <taxon>Spermatophyta</taxon>
        <taxon>Magnoliopsida</taxon>
        <taxon>eudicotyledons</taxon>
        <taxon>Gunneridae</taxon>
        <taxon>Pentapetalae</taxon>
        <taxon>asterids</taxon>
        <taxon>lamiids</taxon>
        <taxon>Lamiales</taxon>
        <taxon>Oleaceae</taxon>
        <taxon>Oleeae</taxon>
        <taxon>Fraxinus</taxon>
    </lineage>
</organism>
<dbReference type="GO" id="GO:0016491">
    <property type="term" value="F:oxidoreductase activity"/>
    <property type="evidence" value="ECO:0007669"/>
    <property type="project" value="UniProtKB-KW"/>
</dbReference>
<dbReference type="EMBL" id="OU503041">
    <property type="protein sequence ID" value="CAI9762826.1"/>
    <property type="molecule type" value="Genomic_DNA"/>
</dbReference>
<evidence type="ECO:0000256" key="1">
    <source>
        <dbReference type="ARBA" id="ARBA00022857"/>
    </source>
</evidence>
<keyword evidence="5" id="KW-1185">Reference proteome</keyword>
<evidence type="ECO:0000313" key="4">
    <source>
        <dbReference type="EMBL" id="CAI9762826.1"/>
    </source>
</evidence>
<dbReference type="Proteomes" id="UP000834106">
    <property type="component" value="Chromosome 6"/>
</dbReference>
<evidence type="ECO:0000256" key="2">
    <source>
        <dbReference type="ARBA" id="ARBA00023002"/>
    </source>
</evidence>
<dbReference type="Pfam" id="PF00248">
    <property type="entry name" value="Aldo_ket_red"/>
    <property type="match status" value="1"/>
</dbReference>
<dbReference type="InterPro" id="IPR023210">
    <property type="entry name" value="NADP_OxRdtase_dom"/>
</dbReference>
<dbReference type="Gene3D" id="3.20.20.100">
    <property type="entry name" value="NADP-dependent oxidoreductase domain"/>
    <property type="match status" value="1"/>
</dbReference>
<evidence type="ECO:0000313" key="5">
    <source>
        <dbReference type="Proteomes" id="UP000834106"/>
    </source>
</evidence>
<sequence>MAIRKGCIPSRLALAWIHHQGTDVCPIPGTSKFENLNKNIEALFVKLTKEDMAELESRVTDMVLVLVRGSIQTLLLRQLGKLLEDCLYPKITLRNGKKIEIKMALHHVLSKQFPLLEIVCLCKWPSIIIVLRFGFQTTVIQIVD</sequence>
<keyword evidence="2" id="KW-0560">Oxidoreductase</keyword>
<dbReference type="SUPFAM" id="SSF51430">
    <property type="entry name" value="NAD(P)-linked oxidoreductase"/>
    <property type="match status" value="1"/>
</dbReference>
<evidence type="ECO:0000259" key="3">
    <source>
        <dbReference type="Pfam" id="PF00248"/>
    </source>
</evidence>
<keyword evidence="1" id="KW-0521">NADP</keyword>
<accession>A0AAD1Z435</accession>
<dbReference type="GO" id="GO:0005737">
    <property type="term" value="C:cytoplasm"/>
    <property type="evidence" value="ECO:0007669"/>
    <property type="project" value="TreeGrafter"/>
</dbReference>
<feature type="domain" description="NADP-dependent oxidoreductase" evidence="3">
    <location>
        <begin position="4"/>
        <end position="57"/>
    </location>
</feature>
<name>A0AAD1Z435_9LAMI</name>
<dbReference type="AlphaFoldDB" id="A0AAD1Z435"/>
<reference evidence="4" key="1">
    <citation type="submission" date="2023-05" db="EMBL/GenBank/DDBJ databases">
        <authorList>
            <person name="Huff M."/>
        </authorList>
    </citation>
    <scope>NUCLEOTIDE SEQUENCE</scope>
</reference>
<dbReference type="PANTHER" id="PTHR43625:SF40">
    <property type="entry name" value="ALDO-KETO REDUCTASE YAKC [NADP(+)]"/>
    <property type="match status" value="1"/>
</dbReference>
<gene>
    <name evidence="4" type="ORF">FPE_LOCUS10256</name>
</gene>
<proteinExistence type="predicted"/>
<protein>
    <recommendedName>
        <fullName evidence="3">NADP-dependent oxidoreductase domain-containing protein</fullName>
    </recommendedName>
</protein>